<evidence type="ECO:0000256" key="3">
    <source>
        <dbReference type="ARBA" id="ARBA00022475"/>
    </source>
</evidence>
<feature type="transmembrane region" description="Helical" evidence="7">
    <location>
        <begin position="142"/>
        <end position="162"/>
    </location>
</feature>
<dbReference type="PANTHER" id="PTHR42925:SF2">
    <property type="entry name" value="NA+ DRIVEN MULTIDRUG EFFLUX PUMP"/>
    <property type="match status" value="1"/>
</dbReference>
<dbReference type="Proteomes" id="UP000266376">
    <property type="component" value="Unassembled WGS sequence"/>
</dbReference>
<dbReference type="PIRSF" id="PIRSF006603">
    <property type="entry name" value="DinF"/>
    <property type="match status" value="1"/>
</dbReference>
<protein>
    <submittedName>
        <fullName evidence="8">MATE family efflux transporter</fullName>
    </submittedName>
</protein>
<dbReference type="GO" id="GO:0042910">
    <property type="term" value="F:xenobiotic transmembrane transporter activity"/>
    <property type="evidence" value="ECO:0007669"/>
    <property type="project" value="InterPro"/>
</dbReference>
<keyword evidence="6 7" id="KW-0472">Membrane</keyword>
<comment type="caution">
    <text evidence="8">The sequence shown here is derived from an EMBL/GenBank/DDBJ whole genome shotgun (WGS) entry which is preliminary data.</text>
</comment>
<sequence>MRFIKRQTTDNLNIDWHAFYRNVFALIIPMALQNLINVGVTAVDVMMLGRVGEKVLSGSSLAGQIQFIMMLIFFGITSGATVLTAQYWGKKDIRTIEKILGMGLTISLAIAVIFMTLALTIPGPLMRIFTSDPEVIAEGVKYLRIVGISYLFIAVTQVYLNIMRSIERVVIATFVYLISLIVNAVINAILIFGLLGFPALGIQGAAIGTLCARMTETLIVLIYAHFMNQDVKIRPRFMIQIDRVLAKDYLIYAMPVVLNEMMWGLGVSANTAVIGHLGSAAVASNSVAQVARQLAQVVVFGIANATAVYLGKTIGERKFDYAKAYAKRFIRLALIMGCCGACVILICAPIANTFLVLSPEAKEYLYMMFGVMSYFVIAQAVNTTLVVGVFRSGGDTRFGLILDVSTMWGFSILLGAVAAFFLHASVPVVYILLMSDELVKLPLTLKRYRSYKWLKDVTRNNLEI</sequence>
<evidence type="ECO:0000256" key="6">
    <source>
        <dbReference type="ARBA" id="ARBA00023136"/>
    </source>
</evidence>
<feature type="transmembrane region" description="Helical" evidence="7">
    <location>
        <begin position="67"/>
        <end position="88"/>
    </location>
</feature>
<feature type="transmembrane region" description="Helical" evidence="7">
    <location>
        <begin position="294"/>
        <end position="311"/>
    </location>
</feature>
<gene>
    <name evidence="8" type="ORF">DWV67_09395</name>
</gene>
<keyword evidence="5 7" id="KW-1133">Transmembrane helix</keyword>
<comment type="subcellular location">
    <subcellularLocation>
        <location evidence="1">Cell membrane</location>
        <topology evidence="1">Multi-pass membrane protein</topology>
    </subcellularLocation>
</comment>
<dbReference type="NCBIfam" id="TIGR00797">
    <property type="entry name" value="matE"/>
    <property type="match status" value="1"/>
</dbReference>
<evidence type="ECO:0000313" key="9">
    <source>
        <dbReference type="Proteomes" id="UP000266376"/>
    </source>
</evidence>
<dbReference type="GO" id="GO:0005886">
    <property type="term" value="C:plasma membrane"/>
    <property type="evidence" value="ECO:0007669"/>
    <property type="project" value="UniProtKB-SubCell"/>
</dbReference>
<organism evidence="8 9">
    <name type="scientific">Dorea formicigenerans</name>
    <dbReference type="NCBI Taxonomy" id="39486"/>
    <lineage>
        <taxon>Bacteria</taxon>
        <taxon>Bacillati</taxon>
        <taxon>Bacillota</taxon>
        <taxon>Clostridia</taxon>
        <taxon>Lachnospirales</taxon>
        <taxon>Lachnospiraceae</taxon>
        <taxon>Dorea</taxon>
    </lineage>
</organism>
<evidence type="ECO:0000313" key="8">
    <source>
        <dbReference type="EMBL" id="RGW52679.1"/>
    </source>
</evidence>
<reference evidence="8 9" key="1">
    <citation type="submission" date="2018-08" db="EMBL/GenBank/DDBJ databases">
        <title>A genome reference for cultivated species of the human gut microbiota.</title>
        <authorList>
            <person name="Zou Y."/>
            <person name="Xue W."/>
            <person name="Luo G."/>
        </authorList>
    </citation>
    <scope>NUCLEOTIDE SEQUENCE [LARGE SCALE GENOMIC DNA]</scope>
    <source>
        <strain evidence="8 9">AF12-11</strain>
    </source>
</reference>
<keyword evidence="3" id="KW-1003">Cell membrane</keyword>
<feature type="transmembrane region" description="Helical" evidence="7">
    <location>
        <begin position="205"/>
        <end position="228"/>
    </location>
</feature>
<dbReference type="Pfam" id="PF01554">
    <property type="entry name" value="MatE"/>
    <property type="match status" value="2"/>
</dbReference>
<proteinExistence type="predicted"/>
<evidence type="ECO:0000256" key="5">
    <source>
        <dbReference type="ARBA" id="ARBA00022989"/>
    </source>
</evidence>
<evidence type="ECO:0000256" key="2">
    <source>
        <dbReference type="ARBA" id="ARBA00022448"/>
    </source>
</evidence>
<feature type="transmembrane region" description="Helical" evidence="7">
    <location>
        <begin position="174"/>
        <end position="199"/>
    </location>
</feature>
<name>A0A395XJY2_9FIRM</name>
<feature type="transmembrane region" description="Helical" evidence="7">
    <location>
        <begin position="364"/>
        <end position="390"/>
    </location>
</feature>
<dbReference type="CDD" id="cd13134">
    <property type="entry name" value="MATE_like_8"/>
    <property type="match status" value="1"/>
</dbReference>
<feature type="transmembrane region" description="Helical" evidence="7">
    <location>
        <begin position="23"/>
        <end position="47"/>
    </location>
</feature>
<dbReference type="PANTHER" id="PTHR42925">
    <property type="entry name" value="MULTIDRUG AND TOXIN EFFLUX PROTEIN MATE FAMILY"/>
    <property type="match status" value="1"/>
</dbReference>
<evidence type="ECO:0000256" key="1">
    <source>
        <dbReference type="ARBA" id="ARBA00004651"/>
    </source>
</evidence>
<dbReference type="InterPro" id="IPR048279">
    <property type="entry name" value="MdtK-like"/>
</dbReference>
<feature type="transmembrane region" description="Helical" evidence="7">
    <location>
        <begin position="410"/>
        <end position="433"/>
    </location>
</feature>
<evidence type="ECO:0000256" key="4">
    <source>
        <dbReference type="ARBA" id="ARBA00022692"/>
    </source>
</evidence>
<dbReference type="GO" id="GO:0015297">
    <property type="term" value="F:antiporter activity"/>
    <property type="evidence" value="ECO:0007669"/>
    <property type="project" value="InterPro"/>
</dbReference>
<dbReference type="EMBL" id="QSAJ01000021">
    <property type="protein sequence ID" value="RGW52679.1"/>
    <property type="molecule type" value="Genomic_DNA"/>
</dbReference>
<dbReference type="AlphaFoldDB" id="A0A395XJY2"/>
<keyword evidence="2" id="KW-0813">Transport</keyword>
<dbReference type="InterPro" id="IPR002528">
    <property type="entry name" value="MATE_fam"/>
</dbReference>
<dbReference type="InterPro" id="IPR047135">
    <property type="entry name" value="YsiQ"/>
</dbReference>
<feature type="transmembrane region" description="Helical" evidence="7">
    <location>
        <begin position="249"/>
        <end position="274"/>
    </location>
</feature>
<accession>A0A395XJY2</accession>
<feature type="transmembrane region" description="Helical" evidence="7">
    <location>
        <begin position="332"/>
        <end position="358"/>
    </location>
</feature>
<feature type="transmembrane region" description="Helical" evidence="7">
    <location>
        <begin position="100"/>
        <end position="122"/>
    </location>
</feature>
<keyword evidence="4 7" id="KW-0812">Transmembrane</keyword>
<evidence type="ECO:0000256" key="7">
    <source>
        <dbReference type="SAM" id="Phobius"/>
    </source>
</evidence>